<feature type="compositionally biased region" description="Basic and acidic residues" evidence="1">
    <location>
        <begin position="46"/>
        <end position="85"/>
    </location>
</feature>
<name>A0A3P7AG98_NIPBR</name>
<evidence type="ECO:0000256" key="1">
    <source>
        <dbReference type="SAM" id="MobiDB-lite"/>
    </source>
</evidence>
<dbReference type="AlphaFoldDB" id="A0A3P7AG98"/>
<feature type="non-terminal residue" evidence="2">
    <location>
        <position position="174"/>
    </location>
</feature>
<evidence type="ECO:0000313" key="2">
    <source>
        <dbReference type="EMBL" id="VDL68735.1"/>
    </source>
</evidence>
<reference evidence="2 3" key="1">
    <citation type="submission" date="2018-11" db="EMBL/GenBank/DDBJ databases">
        <authorList>
            <consortium name="Pathogen Informatics"/>
        </authorList>
    </citation>
    <scope>NUCLEOTIDE SEQUENCE [LARGE SCALE GENOMIC DNA]</scope>
</reference>
<protein>
    <submittedName>
        <fullName evidence="2">Uncharacterized protein</fullName>
    </submittedName>
</protein>
<keyword evidence="3" id="KW-1185">Reference proteome</keyword>
<accession>A0A3P7AG98</accession>
<dbReference type="EMBL" id="UYSL01011558">
    <property type="protein sequence ID" value="VDL68735.1"/>
    <property type="molecule type" value="Genomic_DNA"/>
</dbReference>
<gene>
    <name evidence="2" type="ORF">NBR_LOCUS5146</name>
</gene>
<organism evidence="2 3">
    <name type="scientific">Nippostrongylus brasiliensis</name>
    <name type="common">Rat hookworm</name>
    <dbReference type="NCBI Taxonomy" id="27835"/>
    <lineage>
        <taxon>Eukaryota</taxon>
        <taxon>Metazoa</taxon>
        <taxon>Ecdysozoa</taxon>
        <taxon>Nematoda</taxon>
        <taxon>Chromadorea</taxon>
        <taxon>Rhabditida</taxon>
        <taxon>Rhabditina</taxon>
        <taxon>Rhabditomorpha</taxon>
        <taxon>Strongyloidea</taxon>
        <taxon>Heligmosomidae</taxon>
        <taxon>Nippostrongylus</taxon>
    </lineage>
</organism>
<sequence>MQSSSQDFDSADSLAETIDSGRVVVNFNLRPSPVREYNTPVAANLHKNEGRRKVSLTEKKKSPRPDKSPSKHTTKVDETEKESHYEWLSFVRKKKPLAEQNKPPRCPSKSRDPKIRSGKSGEAVELIEHRKRIDGEVEKSQTTDPIYCPIKVTHRFVTEIDLWSIWKSCLLARL</sequence>
<feature type="compositionally biased region" description="Low complexity" evidence="1">
    <location>
        <begin position="1"/>
        <end position="13"/>
    </location>
</feature>
<feature type="region of interest" description="Disordered" evidence="1">
    <location>
        <begin position="1"/>
        <end position="121"/>
    </location>
</feature>
<evidence type="ECO:0000313" key="3">
    <source>
        <dbReference type="Proteomes" id="UP000271162"/>
    </source>
</evidence>
<dbReference type="Proteomes" id="UP000271162">
    <property type="component" value="Unassembled WGS sequence"/>
</dbReference>
<proteinExistence type="predicted"/>